<sequence length="200" mass="22631">MKNNPRMIKLGACDELFPEGTHMCLIYDNDEERRESISKFIKDGLCAGERVGFYFDTINPGEVHDWIDDLDVKSGQVTPQEGLEILDAVSCYCPEGHFDPDDFLERMGDFCPSSLEAGFSGSRVTGEMTWSLRGLPGSERIAEYESRFDKISIEQRPSAICQYDARKFNGATLLQILKVHPHMIVHGQIVRNPYYQAVSN</sequence>
<dbReference type="Pfam" id="PF14417">
    <property type="entry name" value="MEDS"/>
    <property type="match status" value="1"/>
</dbReference>
<organism evidence="2 3">
    <name type="scientific">SAR86 cluster bacterium</name>
    <dbReference type="NCBI Taxonomy" id="2030880"/>
    <lineage>
        <taxon>Bacteria</taxon>
        <taxon>Pseudomonadati</taxon>
        <taxon>Pseudomonadota</taxon>
        <taxon>Gammaproteobacteria</taxon>
        <taxon>SAR86 cluster</taxon>
    </lineage>
</organism>
<comment type="caution">
    <text evidence="2">The sequence shown here is derived from an EMBL/GenBank/DDBJ whole genome shotgun (WGS) entry which is preliminary data.</text>
</comment>
<dbReference type="InterPro" id="IPR025847">
    <property type="entry name" value="MEDS_domain"/>
</dbReference>
<dbReference type="Proteomes" id="UP000218172">
    <property type="component" value="Unassembled WGS sequence"/>
</dbReference>
<gene>
    <name evidence="2" type="ORF">COC19_06020</name>
</gene>
<evidence type="ECO:0000313" key="3">
    <source>
        <dbReference type="Proteomes" id="UP000218172"/>
    </source>
</evidence>
<feature type="domain" description="MEDS" evidence="1">
    <location>
        <begin position="21"/>
        <end position="181"/>
    </location>
</feature>
<dbReference type="EMBL" id="NVQR01000093">
    <property type="protein sequence ID" value="PCH60377.1"/>
    <property type="molecule type" value="Genomic_DNA"/>
</dbReference>
<evidence type="ECO:0000313" key="2">
    <source>
        <dbReference type="EMBL" id="PCH60377.1"/>
    </source>
</evidence>
<accession>A0A2A4MKU6</accession>
<reference evidence="3" key="1">
    <citation type="submission" date="2017-08" db="EMBL/GenBank/DDBJ databases">
        <title>A dynamic microbial community with high functional redundancy inhabits the cold, oxic subseafloor aquifer.</title>
        <authorList>
            <person name="Tully B.J."/>
            <person name="Wheat C.G."/>
            <person name="Glazer B.T."/>
            <person name="Huber J.A."/>
        </authorList>
    </citation>
    <scope>NUCLEOTIDE SEQUENCE [LARGE SCALE GENOMIC DNA]</scope>
</reference>
<dbReference type="AlphaFoldDB" id="A0A2A4MKU6"/>
<evidence type="ECO:0000259" key="1">
    <source>
        <dbReference type="Pfam" id="PF14417"/>
    </source>
</evidence>
<name>A0A2A4MKU6_9GAMM</name>
<protein>
    <recommendedName>
        <fullName evidence="1">MEDS domain-containing protein</fullName>
    </recommendedName>
</protein>
<proteinExistence type="predicted"/>